<evidence type="ECO:0000313" key="2">
    <source>
        <dbReference type="Proteomes" id="UP000805193"/>
    </source>
</evidence>
<dbReference type="Proteomes" id="UP000805193">
    <property type="component" value="Unassembled WGS sequence"/>
</dbReference>
<dbReference type="EMBL" id="JABSTQ010011328">
    <property type="protein sequence ID" value="KAG0412729.1"/>
    <property type="molecule type" value="Genomic_DNA"/>
</dbReference>
<organism evidence="1 2">
    <name type="scientific">Ixodes persulcatus</name>
    <name type="common">Taiga tick</name>
    <dbReference type="NCBI Taxonomy" id="34615"/>
    <lineage>
        <taxon>Eukaryota</taxon>
        <taxon>Metazoa</taxon>
        <taxon>Ecdysozoa</taxon>
        <taxon>Arthropoda</taxon>
        <taxon>Chelicerata</taxon>
        <taxon>Arachnida</taxon>
        <taxon>Acari</taxon>
        <taxon>Parasitiformes</taxon>
        <taxon>Ixodida</taxon>
        <taxon>Ixodoidea</taxon>
        <taxon>Ixodidae</taxon>
        <taxon>Ixodinae</taxon>
        <taxon>Ixodes</taxon>
    </lineage>
</organism>
<accession>A0AC60P013</accession>
<sequence>MDNGEDYEEDVLLTTLLVCTVKYKRRQQRRRRWWVRPFLLDREEHGQACRLAAELRAHDEEYFRDYNRMPPSTFDTLLELVRDKIRKTNTNWRKAITPKQRLIVTLSYVPPGSVDGEDWEGELVKGEWRCELSEKQRVRDESQVYEVWVGTARPRLASFVGVGSLEQRVTFTSADDVPLSRAILRAHPQTHSNKC</sequence>
<reference evidence="1 2" key="1">
    <citation type="journal article" date="2020" name="Cell">
        <title>Large-Scale Comparative Analyses of Tick Genomes Elucidate Their Genetic Diversity and Vector Capacities.</title>
        <authorList>
            <consortium name="Tick Genome and Microbiome Consortium (TIGMIC)"/>
            <person name="Jia N."/>
            <person name="Wang J."/>
            <person name="Shi W."/>
            <person name="Du L."/>
            <person name="Sun Y."/>
            <person name="Zhan W."/>
            <person name="Jiang J.F."/>
            <person name="Wang Q."/>
            <person name="Zhang B."/>
            <person name="Ji P."/>
            <person name="Bell-Sakyi L."/>
            <person name="Cui X.M."/>
            <person name="Yuan T.T."/>
            <person name="Jiang B.G."/>
            <person name="Yang W.F."/>
            <person name="Lam T.T."/>
            <person name="Chang Q.C."/>
            <person name="Ding S.J."/>
            <person name="Wang X.J."/>
            <person name="Zhu J.G."/>
            <person name="Ruan X.D."/>
            <person name="Zhao L."/>
            <person name="Wei J.T."/>
            <person name="Ye R.Z."/>
            <person name="Que T.C."/>
            <person name="Du C.H."/>
            <person name="Zhou Y.H."/>
            <person name="Cheng J.X."/>
            <person name="Dai P.F."/>
            <person name="Guo W.B."/>
            <person name="Han X.H."/>
            <person name="Huang E.J."/>
            <person name="Li L.F."/>
            <person name="Wei W."/>
            <person name="Gao Y.C."/>
            <person name="Liu J.Z."/>
            <person name="Shao H.Z."/>
            <person name="Wang X."/>
            <person name="Wang C.C."/>
            <person name="Yang T.C."/>
            <person name="Huo Q.B."/>
            <person name="Li W."/>
            <person name="Chen H.Y."/>
            <person name="Chen S.E."/>
            <person name="Zhou L.G."/>
            <person name="Ni X.B."/>
            <person name="Tian J.H."/>
            <person name="Sheng Y."/>
            <person name="Liu T."/>
            <person name="Pan Y.S."/>
            <person name="Xia L.Y."/>
            <person name="Li J."/>
            <person name="Zhao F."/>
            <person name="Cao W.C."/>
        </authorList>
    </citation>
    <scope>NUCLEOTIDE SEQUENCE [LARGE SCALE GENOMIC DNA]</scope>
    <source>
        <strain evidence="1">Iper-2018</strain>
    </source>
</reference>
<gene>
    <name evidence="1" type="ORF">HPB47_010120</name>
</gene>
<protein>
    <submittedName>
        <fullName evidence="1">Uncharacterized protein</fullName>
    </submittedName>
</protein>
<comment type="caution">
    <text evidence="1">The sequence shown here is derived from an EMBL/GenBank/DDBJ whole genome shotgun (WGS) entry which is preliminary data.</text>
</comment>
<proteinExistence type="predicted"/>
<name>A0AC60P013_IXOPE</name>
<keyword evidence="2" id="KW-1185">Reference proteome</keyword>
<evidence type="ECO:0000313" key="1">
    <source>
        <dbReference type="EMBL" id="KAG0412729.1"/>
    </source>
</evidence>